<organism evidence="1 2">
    <name type="scientific">Entomophthora muscae</name>
    <dbReference type="NCBI Taxonomy" id="34485"/>
    <lineage>
        <taxon>Eukaryota</taxon>
        <taxon>Fungi</taxon>
        <taxon>Fungi incertae sedis</taxon>
        <taxon>Zoopagomycota</taxon>
        <taxon>Entomophthoromycotina</taxon>
        <taxon>Entomophthoromycetes</taxon>
        <taxon>Entomophthorales</taxon>
        <taxon>Entomophthoraceae</taxon>
        <taxon>Entomophthora</taxon>
    </lineage>
</organism>
<dbReference type="EMBL" id="QTSX02007129">
    <property type="protein sequence ID" value="KAJ9050955.1"/>
    <property type="molecule type" value="Genomic_DNA"/>
</dbReference>
<keyword evidence="2" id="KW-1185">Reference proteome</keyword>
<evidence type="ECO:0000313" key="2">
    <source>
        <dbReference type="Proteomes" id="UP001165960"/>
    </source>
</evidence>
<accession>A0ACC2RLH9</accession>
<proteinExistence type="predicted"/>
<gene>
    <name evidence="1" type="ORF">DSO57_1009313</name>
</gene>
<sequence length="129" mass="13797">MGAKSKTKSCRQPAKAPSQKTCSVDTSSTKQVLDSDLVQNNGAPAGDSEPNSPGPDWHPAEKLTSHINHLPSQSLASSLKNNKSNHWTIRNRPTSNSLRSNISASPLDSLKQADPEPHTKPKGDQGLSH</sequence>
<protein>
    <submittedName>
        <fullName evidence="1">Uncharacterized protein</fullName>
    </submittedName>
</protein>
<reference evidence="1" key="1">
    <citation type="submission" date="2022-04" db="EMBL/GenBank/DDBJ databases">
        <title>Genome of the entomopathogenic fungus Entomophthora muscae.</title>
        <authorList>
            <person name="Elya C."/>
            <person name="Lovett B.R."/>
            <person name="Lee E."/>
            <person name="Macias A.M."/>
            <person name="Hajek A.E."/>
            <person name="De Bivort B.L."/>
            <person name="Kasson M.T."/>
            <person name="De Fine Licht H.H."/>
            <person name="Stajich J.E."/>
        </authorList>
    </citation>
    <scope>NUCLEOTIDE SEQUENCE</scope>
    <source>
        <strain evidence="1">Berkeley</strain>
    </source>
</reference>
<comment type="caution">
    <text evidence="1">The sequence shown here is derived from an EMBL/GenBank/DDBJ whole genome shotgun (WGS) entry which is preliminary data.</text>
</comment>
<dbReference type="Proteomes" id="UP001165960">
    <property type="component" value="Unassembled WGS sequence"/>
</dbReference>
<evidence type="ECO:0000313" key="1">
    <source>
        <dbReference type="EMBL" id="KAJ9050955.1"/>
    </source>
</evidence>
<name>A0ACC2RLH9_9FUNG</name>